<reference evidence="14" key="1">
    <citation type="journal article" date="2019" name="Int. J. Syst. Evol. Microbiol.">
        <title>The Global Catalogue of Microorganisms (GCM) 10K type strain sequencing project: providing services to taxonomists for standard genome sequencing and annotation.</title>
        <authorList>
            <consortium name="The Broad Institute Genomics Platform"/>
            <consortium name="The Broad Institute Genome Sequencing Center for Infectious Disease"/>
            <person name="Wu L."/>
            <person name="Ma J."/>
        </authorList>
    </citation>
    <scope>NUCLEOTIDE SEQUENCE [LARGE SCALE GENOMIC DNA]</scope>
    <source>
        <strain evidence="14">JCM 17441</strain>
    </source>
</reference>
<dbReference type="Proteomes" id="UP001500620">
    <property type="component" value="Unassembled WGS sequence"/>
</dbReference>
<protein>
    <recommendedName>
        <fullName evidence="2">histidine kinase</fullName>
        <ecNumber evidence="2">2.7.13.3</ecNumber>
    </recommendedName>
</protein>
<keyword evidence="3" id="KW-0597">Phosphoprotein</keyword>
<dbReference type="EMBL" id="BAABAT010000034">
    <property type="protein sequence ID" value="GAA4259079.1"/>
    <property type="molecule type" value="Genomic_DNA"/>
</dbReference>
<feature type="domain" description="Signal transduction histidine kinase subgroup 3 dimerisation and phosphoacceptor" evidence="11">
    <location>
        <begin position="167"/>
        <end position="233"/>
    </location>
</feature>
<feature type="transmembrane region" description="Helical" evidence="10">
    <location>
        <begin position="55"/>
        <end position="73"/>
    </location>
</feature>
<evidence type="ECO:0000256" key="1">
    <source>
        <dbReference type="ARBA" id="ARBA00000085"/>
    </source>
</evidence>
<dbReference type="InterPro" id="IPR055558">
    <property type="entry name" value="DUF7134"/>
</dbReference>
<dbReference type="InterPro" id="IPR050482">
    <property type="entry name" value="Sensor_HK_TwoCompSys"/>
</dbReference>
<keyword evidence="10" id="KW-0472">Membrane</keyword>
<evidence type="ECO:0000256" key="8">
    <source>
        <dbReference type="ARBA" id="ARBA00023012"/>
    </source>
</evidence>
<keyword evidence="6 13" id="KW-0418">Kinase</keyword>
<keyword evidence="4" id="KW-0808">Transferase</keyword>
<dbReference type="Gene3D" id="3.30.565.10">
    <property type="entry name" value="Histidine kinase-like ATPase, C-terminal domain"/>
    <property type="match status" value="1"/>
</dbReference>
<feature type="region of interest" description="Disordered" evidence="9">
    <location>
        <begin position="383"/>
        <end position="405"/>
    </location>
</feature>
<keyword evidence="10" id="KW-0812">Transmembrane</keyword>
<feature type="transmembrane region" description="Helical" evidence="10">
    <location>
        <begin position="79"/>
        <end position="95"/>
    </location>
</feature>
<dbReference type="InterPro" id="IPR011712">
    <property type="entry name" value="Sig_transdc_His_kin_sub3_dim/P"/>
</dbReference>
<evidence type="ECO:0000256" key="2">
    <source>
        <dbReference type="ARBA" id="ARBA00012438"/>
    </source>
</evidence>
<dbReference type="EC" id="2.7.13.3" evidence="2"/>
<evidence type="ECO:0000313" key="14">
    <source>
        <dbReference type="Proteomes" id="UP001500620"/>
    </source>
</evidence>
<dbReference type="InterPro" id="IPR036890">
    <property type="entry name" value="HATPase_C_sf"/>
</dbReference>
<dbReference type="PANTHER" id="PTHR24421">
    <property type="entry name" value="NITRATE/NITRITE SENSOR PROTEIN NARX-RELATED"/>
    <property type="match status" value="1"/>
</dbReference>
<feature type="domain" description="DUF7134" evidence="12">
    <location>
        <begin position="3"/>
        <end position="149"/>
    </location>
</feature>
<comment type="caution">
    <text evidence="13">The sequence shown here is derived from an EMBL/GenBank/DDBJ whole genome shotgun (WGS) entry which is preliminary data.</text>
</comment>
<feature type="transmembrane region" description="Helical" evidence="10">
    <location>
        <begin position="126"/>
        <end position="147"/>
    </location>
</feature>
<evidence type="ECO:0000256" key="9">
    <source>
        <dbReference type="SAM" id="MobiDB-lite"/>
    </source>
</evidence>
<comment type="catalytic activity">
    <reaction evidence="1">
        <text>ATP + protein L-histidine = ADP + protein N-phospho-L-histidine.</text>
        <dbReference type="EC" id="2.7.13.3"/>
    </reaction>
</comment>
<evidence type="ECO:0000259" key="12">
    <source>
        <dbReference type="Pfam" id="PF23539"/>
    </source>
</evidence>
<dbReference type="Gene3D" id="1.20.5.1930">
    <property type="match status" value="1"/>
</dbReference>
<feature type="transmembrane region" description="Helical" evidence="10">
    <location>
        <begin position="32"/>
        <end position="48"/>
    </location>
</feature>
<evidence type="ECO:0000256" key="3">
    <source>
        <dbReference type="ARBA" id="ARBA00022553"/>
    </source>
</evidence>
<dbReference type="GO" id="GO:0016301">
    <property type="term" value="F:kinase activity"/>
    <property type="evidence" value="ECO:0007669"/>
    <property type="project" value="UniProtKB-KW"/>
</dbReference>
<gene>
    <name evidence="13" type="ORF">GCM10022255_082330</name>
</gene>
<dbReference type="PANTHER" id="PTHR24421:SF10">
    <property type="entry name" value="NITRATE_NITRITE SENSOR PROTEIN NARQ"/>
    <property type="match status" value="1"/>
</dbReference>
<keyword evidence="14" id="KW-1185">Reference proteome</keyword>
<evidence type="ECO:0000313" key="13">
    <source>
        <dbReference type="EMBL" id="GAA4259079.1"/>
    </source>
</evidence>
<dbReference type="Pfam" id="PF07730">
    <property type="entry name" value="HisKA_3"/>
    <property type="match status" value="1"/>
</dbReference>
<feature type="transmembrane region" description="Helical" evidence="10">
    <location>
        <begin position="102"/>
        <end position="120"/>
    </location>
</feature>
<dbReference type="SUPFAM" id="SSF55874">
    <property type="entry name" value="ATPase domain of HSP90 chaperone/DNA topoisomerase II/histidine kinase"/>
    <property type="match status" value="1"/>
</dbReference>
<proteinExistence type="predicted"/>
<evidence type="ECO:0000256" key="6">
    <source>
        <dbReference type="ARBA" id="ARBA00022777"/>
    </source>
</evidence>
<evidence type="ECO:0000256" key="7">
    <source>
        <dbReference type="ARBA" id="ARBA00022840"/>
    </source>
</evidence>
<name>A0ABP8DLK3_9ACTN</name>
<keyword evidence="5" id="KW-0547">Nucleotide-binding</keyword>
<dbReference type="CDD" id="cd16917">
    <property type="entry name" value="HATPase_UhpB-NarQ-NarX-like"/>
    <property type="match status" value="1"/>
</dbReference>
<keyword evidence="10" id="KW-1133">Transmembrane helix</keyword>
<evidence type="ECO:0000256" key="5">
    <source>
        <dbReference type="ARBA" id="ARBA00022741"/>
    </source>
</evidence>
<evidence type="ECO:0000259" key="11">
    <source>
        <dbReference type="Pfam" id="PF07730"/>
    </source>
</evidence>
<sequence length="405" mass="42234">MGWSGRYPWLAEAALVAVLLAAAAGLPDGRSWWVRLPLLLVLVSTVLWRRRHPRAAATVAVGAAWAGLLGGVWKEHLPLAHVALLVMVYTLVVRGRRGSAAVVAPLAAGFFTAWALRWYPGVDAGWGAAGFCLLVGTAWLLGEYVRARRAYAQAQRRAVAAAAIAGERARIARELHDVLAHSVGVMVVNAEGARLMRHTDPAVVDRTLDLVSSTGRAALKELRRLLDVLQPSGEGVLQPPGEGHGLPPGEPADLRDLVTRAGAGLAGAQLRIAGTADGVPASLLGQVYRIVQEALTNVLNHAGARASVDVLLDFGAPGRRRTVRVEVVDTGGDGGGPGLPSSGRGLAGMRERVTDAGGTLEAGPVPGGFRLAAALPVYGSTAASQPATADSQCRDDTMGRWGHGY</sequence>
<feature type="transmembrane region" description="Helical" evidence="10">
    <location>
        <begin position="7"/>
        <end position="26"/>
    </location>
</feature>
<dbReference type="Pfam" id="PF23539">
    <property type="entry name" value="DUF7134"/>
    <property type="match status" value="1"/>
</dbReference>
<evidence type="ECO:0000256" key="4">
    <source>
        <dbReference type="ARBA" id="ARBA00022679"/>
    </source>
</evidence>
<organism evidence="13 14">
    <name type="scientific">Dactylosporangium darangshiense</name>
    <dbReference type="NCBI Taxonomy" id="579108"/>
    <lineage>
        <taxon>Bacteria</taxon>
        <taxon>Bacillati</taxon>
        <taxon>Actinomycetota</taxon>
        <taxon>Actinomycetes</taxon>
        <taxon>Micromonosporales</taxon>
        <taxon>Micromonosporaceae</taxon>
        <taxon>Dactylosporangium</taxon>
    </lineage>
</organism>
<evidence type="ECO:0000256" key="10">
    <source>
        <dbReference type="SAM" id="Phobius"/>
    </source>
</evidence>
<keyword evidence="8" id="KW-0902">Two-component regulatory system</keyword>
<accession>A0ABP8DLK3</accession>
<keyword evidence="7" id="KW-0067">ATP-binding</keyword>